<dbReference type="InterPro" id="IPR050789">
    <property type="entry name" value="Diverse_Enzym_Activities"/>
</dbReference>
<feature type="domain" description="Beta-lactamase-related" evidence="1">
    <location>
        <begin position="53"/>
        <end position="298"/>
    </location>
</feature>
<dbReference type="PANTHER" id="PTHR43283:SF7">
    <property type="entry name" value="BETA-LACTAMASE-RELATED DOMAIN-CONTAINING PROTEIN"/>
    <property type="match status" value="1"/>
</dbReference>
<name>A0ABT9ZWL6_9BACI</name>
<evidence type="ECO:0000313" key="2">
    <source>
        <dbReference type="EMBL" id="MDQ0255146.1"/>
    </source>
</evidence>
<protein>
    <submittedName>
        <fullName evidence="2">CubicO group peptidase (Beta-lactamase class C family)</fullName>
    </submittedName>
</protein>
<evidence type="ECO:0000259" key="1">
    <source>
        <dbReference type="Pfam" id="PF00144"/>
    </source>
</evidence>
<dbReference type="Gene3D" id="3.40.710.10">
    <property type="entry name" value="DD-peptidase/beta-lactamase superfamily"/>
    <property type="match status" value="1"/>
</dbReference>
<dbReference type="InterPro" id="IPR001466">
    <property type="entry name" value="Beta-lactam-related"/>
</dbReference>
<accession>A0ABT9ZWL6</accession>
<reference evidence="2 3" key="1">
    <citation type="submission" date="2023-07" db="EMBL/GenBank/DDBJ databases">
        <title>Genomic Encyclopedia of Type Strains, Phase IV (KMG-IV): sequencing the most valuable type-strain genomes for metagenomic binning, comparative biology and taxonomic classification.</title>
        <authorList>
            <person name="Goeker M."/>
        </authorList>
    </citation>
    <scope>NUCLEOTIDE SEQUENCE [LARGE SCALE GENOMIC DNA]</scope>
    <source>
        <strain evidence="2 3">DSM 9768</strain>
    </source>
</reference>
<dbReference type="InterPro" id="IPR012338">
    <property type="entry name" value="Beta-lactam/transpept-like"/>
</dbReference>
<organism evidence="2 3">
    <name type="scientific">Evansella vedderi</name>
    <dbReference type="NCBI Taxonomy" id="38282"/>
    <lineage>
        <taxon>Bacteria</taxon>
        <taxon>Bacillati</taxon>
        <taxon>Bacillota</taxon>
        <taxon>Bacilli</taxon>
        <taxon>Bacillales</taxon>
        <taxon>Bacillaceae</taxon>
        <taxon>Evansella</taxon>
    </lineage>
</organism>
<evidence type="ECO:0000313" key="3">
    <source>
        <dbReference type="Proteomes" id="UP001230005"/>
    </source>
</evidence>
<proteinExistence type="predicted"/>
<dbReference type="RefSeq" id="WP_307326087.1">
    <property type="nucleotide sequence ID" value="NZ_JAUSUG010000009.1"/>
</dbReference>
<comment type="caution">
    <text evidence="2">The sequence shown here is derived from an EMBL/GenBank/DDBJ whole genome shotgun (WGS) entry which is preliminary data.</text>
</comment>
<dbReference type="Proteomes" id="UP001230005">
    <property type="component" value="Unassembled WGS sequence"/>
</dbReference>
<sequence>MQLDNLWNYQDINIELSKLGELEDKISKEAVDSCIIYRSGAVEFEYYKENSFRKTKHHIYSITKSIVSLLIGIAMDKGKISNIHEPISTFLPFLQYDKNGKSEITIHHLLTMTSGIDWPGNEEMLKSDDWVKYIINRPLRNKPGGSIHYNCGNSHLLGIILKEATGSSLDQFAEKYLFNPLNITDYQWKTDPKGNPIGGFGISLTSYDLLKLGELCLNEGSYNERQVVSKEWVEKSTAPFISTKIGNQKYACHWWVSEPFSNNHPSFYYAAGSGGQYIFIVPDYELITVYTSNFSKKDGVKPYHWFVKYILNAIKKV</sequence>
<dbReference type="PANTHER" id="PTHR43283">
    <property type="entry name" value="BETA-LACTAMASE-RELATED"/>
    <property type="match status" value="1"/>
</dbReference>
<dbReference type="EMBL" id="JAUSUG010000009">
    <property type="protein sequence ID" value="MDQ0255146.1"/>
    <property type="molecule type" value="Genomic_DNA"/>
</dbReference>
<keyword evidence="3" id="KW-1185">Reference proteome</keyword>
<dbReference type="SUPFAM" id="SSF56601">
    <property type="entry name" value="beta-lactamase/transpeptidase-like"/>
    <property type="match status" value="1"/>
</dbReference>
<gene>
    <name evidence="2" type="ORF">J2S74_002528</name>
</gene>
<dbReference type="Pfam" id="PF00144">
    <property type="entry name" value="Beta-lactamase"/>
    <property type="match status" value="1"/>
</dbReference>